<protein>
    <recommendedName>
        <fullName evidence="3">Antitoxin</fullName>
    </recommendedName>
</protein>
<dbReference type="AlphaFoldDB" id="A0A1F5ZL58"/>
<reference evidence="1 2" key="1">
    <citation type="journal article" date="2016" name="Nat. Commun.">
        <title>Thousands of microbial genomes shed light on interconnected biogeochemical processes in an aquifer system.</title>
        <authorList>
            <person name="Anantharaman K."/>
            <person name="Brown C.T."/>
            <person name="Hug L.A."/>
            <person name="Sharon I."/>
            <person name="Castelle C.J."/>
            <person name="Probst A.J."/>
            <person name="Thomas B.C."/>
            <person name="Singh A."/>
            <person name="Wilkins M.J."/>
            <person name="Karaoz U."/>
            <person name="Brodie E.L."/>
            <person name="Williams K.H."/>
            <person name="Hubbard S.S."/>
            <person name="Banfield J.F."/>
        </authorList>
    </citation>
    <scope>NUCLEOTIDE SEQUENCE [LARGE SCALE GENOMIC DNA]</scope>
</reference>
<accession>A0A1F5ZL58</accession>
<dbReference type="Proteomes" id="UP000176923">
    <property type="component" value="Unassembled WGS sequence"/>
</dbReference>
<evidence type="ECO:0000313" key="1">
    <source>
        <dbReference type="EMBL" id="OGG13210.1"/>
    </source>
</evidence>
<sequence>MTITVSISDFRQNLSDYITKVKAGDTIVLKDEKKGEELAHVNPVKKSTIGDLLAYVKKNGPIFTTKNHPEWRTKKDVAAWVRKSRKEAERDFSYIPRSE</sequence>
<organism evidence="1 2">
    <name type="scientific">Candidatus Gottesmanbacteria bacterium RIFCSPHIGHO2_02_FULL_39_11</name>
    <dbReference type="NCBI Taxonomy" id="1798382"/>
    <lineage>
        <taxon>Bacteria</taxon>
        <taxon>Candidatus Gottesmaniibacteriota</taxon>
    </lineage>
</organism>
<name>A0A1F5ZL58_9BACT</name>
<evidence type="ECO:0008006" key="3">
    <source>
        <dbReference type="Google" id="ProtNLM"/>
    </source>
</evidence>
<evidence type="ECO:0000313" key="2">
    <source>
        <dbReference type="Proteomes" id="UP000176923"/>
    </source>
</evidence>
<dbReference type="STRING" id="1798382.A3D77_00620"/>
<comment type="caution">
    <text evidence="1">The sequence shown here is derived from an EMBL/GenBank/DDBJ whole genome shotgun (WGS) entry which is preliminary data.</text>
</comment>
<gene>
    <name evidence="1" type="ORF">A3D77_00620</name>
</gene>
<dbReference type="EMBL" id="MFJL01000039">
    <property type="protein sequence ID" value="OGG13210.1"/>
    <property type="molecule type" value="Genomic_DNA"/>
</dbReference>
<proteinExistence type="predicted"/>